<dbReference type="PROSITE" id="PS01081">
    <property type="entry name" value="HTH_TETR_1"/>
    <property type="match status" value="1"/>
</dbReference>
<feature type="compositionally biased region" description="Basic residues" evidence="3">
    <location>
        <begin position="1"/>
        <end position="16"/>
    </location>
</feature>
<dbReference type="EMBL" id="CP089983">
    <property type="protein sequence ID" value="WXB09597.1"/>
    <property type="molecule type" value="Genomic_DNA"/>
</dbReference>
<dbReference type="SUPFAM" id="SSF46689">
    <property type="entry name" value="Homeodomain-like"/>
    <property type="match status" value="1"/>
</dbReference>
<name>A0ABZ2LL76_9BACT</name>
<evidence type="ECO:0000256" key="1">
    <source>
        <dbReference type="ARBA" id="ARBA00023125"/>
    </source>
</evidence>
<proteinExistence type="predicted"/>
<dbReference type="Pfam" id="PF17918">
    <property type="entry name" value="TetR_C_15"/>
    <property type="match status" value="1"/>
</dbReference>
<organism evidence="5 6">
    <name type="scientific">Pendulispora rubella</name>
    <dbReference type="NCBI Taxonomy" id="2741070"/>
    <lineage>
        <taxon>Bacteria</taxon>
        <taxon>Pseudomonadati</taxon>
        <taxon>Myxococcota</taxon>
        <taxon>Myxococcia</taxon>
        <taxon>Myxococcales</taxon>
        <taxon>Sorangiineae</taxon>
        <taxon>Pendulisporaceae</taxon>
        <taxon>Pendulispora</taxon>
    </lineage>
</organism>
<dbReference type="InterPro" id="IPR050109">
    <property type="entry name" value="HTH-type_TetR-like_transc_reg"/>
</dbReference>
<evidence type="ECO:0000259" key="4">
    <source>
        <dbReference type="PROSITE" id="PS50977"/>
    </source>
</evidence>
<feature type="domain" description="HTH tetR-type" evidence="4">
    <location>
        <begin position="23"/>
        <end position="83"/>
    </location>
</feature>
<evidence type="ECO:0000256" key="2">
    <source>
        <dbReference type="PROSITE-ProRule" id="PRU00335"/>
    </source>
</evidence>
<dbReference type="InterPro" id="IPR001647">
    <property type="entry name" value="HTH_TetR"/>
</dbReference>
<keyword evidence="6" id="KW-1185">Reference proteome</keyword>
<dbReference type="InterPro" id="IPR023772">
    <property type="entry name" value="DNA-bd_HTH_TetR-type_CS"/>
</dbReference>
<dbReference type="InterPro" id="IPR009057">
    <property type="entry name" value="Homeodomain-like_sf"/>
</dbReference>
<feature type="DNA-binding region" description="H-T-H motif" evidence="2">
    <location>
        <begin position="46"/>
        <end position="65"/>
    </location>
</feature>
<dbReference type="RefSeq" id="WP_394839268.1">
    <property type="nucleotide sequence ID" value="NZ_CP089929.1"/>
</dbReference>
<keyword evidence="1 2" id="KW-0238">DNA-binding</keyword>
<dbReference type="Proteomes" id="UP001374803">
    <property type="component" value="Chromosome"/>
</dbReference>
<gene>
    <name evidence="5" type="ORF">LVJ94_20495</name>
</gene>
<dbReference type="PANTHER" id="PTHR30055:SF226">
    <property type="entry name" value="HTH-TYPE TRANSCRIPTIONAL REGULATOR PKSA"/>
    <property type="match status" value="1"/>
</dbReference>
<feature type="region of interest" description="Disordered" evidence="3">
    <location>
        <begin position="1"/>
        <end position="22"/>
    </location>
</feature>
<sequence>MPRTTPKRPARPARRKPIQERSQETVRAIVDAAARILPRRGYAHTTTNEIAARAGVSIGSLYEYFRDKDAIVRALIDRHFAEAEAMFEERVASVAPRVTTMPLEDVLRVLVQAFLDFHADNPRLHTVLSLEVPLSRALVRRVEQFELRIVEVLEFVLGGHPESQVRSPRLSAQLCVQLVDALAHRWVTDKAGEPVGAQELADEMTKLLSAYVRAPS</sequence>
<dbReference type="PROSITE" id="PS50977">
    <property type="entry name" value="HTH_TETR_2"/>
    <property type="match status" value="1"/>
</dbReference>
<accession>A0ABZ2LL76</accession>
<dbReference type="PANTHER" id="PTHR30055">
    <property type="entry name" value="HTH-TYPE TRANSCRIPTIONAL REGULATOR RUTR"/>
    <property type="match status" value="1"/>
</dbReference>
<evidence type="ECO:0000313" key="5">
    <source>
        <dbReference type="EMBL" id="WXB09597.1"/>
    </source>
</evidence>
<dbReference type="Gene3D" id="1.10.357.10">
    <property type="entry name" value="Tetracycline Repressor, domain 2"/>
    <property type="match status" value="1"/>
</dbReference>
<evidence type="ECO:0000256" key="3">
    <source>
        <dbReference type="SAM" id="MobiDB-lite"/>
    </source>
</evidence>
<dbReference type="PRINTS" id="PR00455">
    <property type="entry name" value="HTHTETR"/>
</dbReference>
<protein>
    <submittedName>
        <fullName evidence="5">TetR/AcrR family transcriptional regulator</fullName>
    </submittedName>
</protein>
<evidence type="ECO:0000313" key="6">
    <source>
        <dbReference type="Proteomes" id="UP001374803"/>
    </source>
</evidence>
<dbReference type="Pfam" id="PF00440">
    <property type="entry name" value="TetR_N"/>
    <property type="match status" value="1"/>
</dbReference>
<reference evidence="5" key="1">
    <citation type="submission" date="2021-12" db="EMBL/GenBank/DDBJ databases">
        <title>Discovery of the Pendulisporaceae a myxobacterial family with distinct sporulation behavior and unique specialized metabolism.</title>
        <authorList>
            <person name="Garcia R."/>
            <person name="Popoff A."/>
            <person name="Bader C.D."/>
            <person name="Loehr J."/>
            <person name="Walesch S."/>
            <person name="Walt C."/>
            <person name="Boldt J."/>
            <person name="Bunk B."/>
            <person name="Haeckl F.J.F.P.J."/>
            <person name="Gunesch A.P."/>
            <person name="Birkelbach J."/>
            <person name="Nuebel U."/>
            <person name="Pietschmann T."/>
            <person name="Bach T."/>
            <person name="Mueller R."/>
        </authorList>
    </citation>
    <scope>NUCLEOTIDE SEQUENCE</scope>
    <source>
        <strain evidence="5">MSr11367</strain>
    </source>
</reference>
<dbReference type="InterPro" id="IPR041669">
    <property type="entry name" value="TetR_C_15"/>
</dbReference>